<sequence>MLLVALFSVLFLCVNTSFAAPSLAEISRKERVLQSHMSTKTMYPALFRSEFREEREREEEEAARHACHPVQLNYVVRHGTRFPTIKDIKRIAATHEKLRSLLSDRPTGELNWVETWSNPYDADRAGWLAEAGVAELISMGRRLRERFGDAFHQHFDAARFLFEHTYKPRTRHSAMAFAYGFFDGHQPVHMTSDPIGQDEELRFFDNCPVFERSIDTNKSATIEHAKYRNSAQMQQNLHRFQSRVGSPNAASLTQKDLEAAYAGCAFDVAVRGRTTEWCGLFDEEMLYSMDYFHDLKHFYKKSHGHAMAFEIAAPLLQDIHRSMRERVEGKNTVEGHFRFAHAETILPFASLLNLTYFDRHLSDKEGHFLADTPLDVAKRRPFRGSTLAPFSANIGFVLYECDKQSQAGTVLTSEQHTDASYRVQTLFHERTVRFSECGGEALCPLKQFERMFWQWIHEYDFFSKCSAE</sequence>
<evidence type="ECO:0000256" key="13">
    <source>
        <dbReference type="ARBA" id="ARBA00043671"/>
    </source>
</evidence>
<feature type="disulfide bond" evidence="16">
    <location>
        <begin position="264"/>
        <end position="278"/>
    </location>
</feature>
<keyword evidence="16" id="KW-1015">Disulfide bond</keyword>
<keyword evidence="7 17" id="KW-0732">Signal</keyword>
<comment type="catalytic activity">
    <reaction evidence="14">
        <text>1D-myo-inositol hexakisphosphate + H2O = 1D-myo-inositol 1,2,4,5,6-pentakisphosphate + phosphate</text>
        <dbReference type="Rhea" id="RHEA:16989"/>
        <dbReference type="ChEBI" id="CHEBI:15377"/>
        <dbReference type="ChEBI" id="CHEBI:43474"/>
        <dbReference type="ChEBI" id="CHEBI:57798"/>
        <dbReference type="ChEBI" id="CHEBI:58130"/>
        <dbReference type="EC" id="3.1.3.62"/>
    </reaction>
    <physiologicalReaction direction="left-to-right" evidence="14">
        <dbReference type="Rhea" id="RHEA:16990"/>
    </physiologicalReaction>
</comment>
<comment type="similarity">
    <text evidence="2">Belongs to the histidine acid phosphatase family. MINPP1 subfamily.</text>
</comment>
<dbReference type="Proteomes" id="UP001209570">
    <property type="component" value="Unassembled WGS sequence"/>
</dbReference>
<organism evidence="18 19">
    <name type="scientific">Pythium insidiosum</name>
    <name type="common">Pythiosis disease agent</name>
    <dbReference type="NCBI Taxonomy" id="114742"/>
    <lineage>
        <taxon>Eukaryota</taxon>
        <taxon>Sar</taxon>
        <taxon>Stramenopiles</taxon>
        <taxon>Oomycota</taxon>
        <taxon>Peronosporomycetes</taxon>
        <taxon>Pythiales</taxon>
        <taxon>Pythiaceae</taxon>
        <taxon>Pythium</taxon>
    </lineage>
</organism>
<evidence type="ECO:0000256" key="6">
    <source>
        <dbReference type="ARBA" id="ARBA00022475"/>
    </source>
</evidence>
<dbReference type="Pfam" id="PF00328">
    <property type="entry name" value="His_Phos_2"/>
    <property type="match status" value="1"/>
</dbReference>
<reference evidence="18" key="1">
    <citation type="submission" date="2021-12" db="EMBL/GenBank/DDBJ databases">
        <title>Prjna785345.</title>
        <authorList>
            <person name="Rujirawat T."/>
            <person name="Krajaejun T."/>
        </authorList>
    </citation>
    <scope>NUCLEOTIDE SEQUENCE</scope>
    <source>
        <strain evidence="18">Pi057C3</strain>
    </source>
</reference>
<evidence type="ECO:0000256" key="8">
    <source>
        <dbReference type="ARBA" id="ARBA00022801"/>
    </source>
</evidence>
<evidence type="ECO:0000256" key="2">
    <source>
        <dbReference type="ARBA" id="ARBA00008422"/>
    </source>
</evidence>
<dbReference type="CDD" id="cd07061">
    <property type="entry name" value="HP_HAP_like"/>
    <property type="match status" value="1"/>
</dbReference>
<dbReference type="AlphaFoldDB" id="A0AAD5L7Z8"/>
<evidence type="ECO:0000256" key="9">
    <source>
        <dbReference type="ARBA" id="ARBA00023136"/>
    </source>
</evidence>
<evidence type="ECO:0000256" key="16">
    <source>
        <dbReference type="PIRSR" id="PIRSR000894-2"/>
    </source>
</evidence>
<dbReference type="EC" id="3.1.3.80" evidence="3"/>
<comment type="subcellular location">
    <subcellularLocation>
        <location evidence="1">Cell membrane</location>
    </subcellularLocation>
</comment>
<dbReference type="PANTHER" id="PTHR20963:SF8">
    <property type="entry name" value="MULTIPLE INOSITOL POLYPHOSPHATE PHOSPHATASE 1"/>
    <property type="match status" value="1"/>
</dbReference>
<evidence type="ECO:0000256" key="17">
    <source>
        <dbReference type="SAM" id="SignalP"/>
    </source>
</evidence>
<dbReference type="InterPro" id="IPR000560">
    <property type="entry name" value="His_Pase_clade-2"/>
</dbReference>
<protein>
    <recommendedName>
        <fullName evidence="5">Multiple inositol polyphosphate phosphatase 1</fullName>
        <ecNumber evidence="4">3.1.3.62</ecNumber>
        <ecNumber evidence="3">3.1.3.80</ecNumber>
    </recommendedName>
    <alternativeName>
        <fullName evidence="11">2,3-bisphosphoglycerate 3-phosphatase</fullName>
    </alternativeName>
</protein>
<evidence type="ECO:0000256" key="3">
    <source>
        <dbReference type="ARBA" id="ARBA00012976"/>
    </source>
</evidence>
<keyword evidence="6" id="KW-1003">Cell membrane</keyword>
<evidence type="ECO:0000256" key="14">
    <source>
        <dbReference type="ARBA" id="ARBA00043691"/>
    </source>
</evidence>
<evidence type="ECO:0000313" key="19">
    <source>
        <dbReference type="Proteomes" id="UP001209570"/>
    </source>
</evidence>
<accession>A0AAD5L7Z8</accession>
<feature type="chain" id="PRO_5042038442" description="Multiple inositol polyphosphate phosphatase 1" evidence="17">
    <location>
        <begin position="20"/>
        <end position="468"/>
    </location>
</feature>
<dbReference type="EMBL" id="JAKCXM010000640">
    <property type="protein sequence ID" value="KAJ0392411.1"/>
    <property type="molecule type" value="Genomic_DNA"/>
</dbReference>
<proteinExistence type="inferred from homology"/>
<dbReference type="GO" id="GO:0034417">
    <property type="term" value="F:bisphosphoglycerate 3-phosphatase activity"/>
    <property type="evidence" value="ECO:0007669"/>
    <property type="project" value="UniProtKB-EC"/>
</dbReference>
<dbReference type="GO" id="GO:0003993">
    <property type="term" value="F:acid phosphatase activity"/>
    <property type="evidence" value="ECO:0007669"/>
    <property type="project" value="TreeGrafter"/>
</dbReference>
<evidence type="ECO:0000256" key="4">
    <source>
        <dbReference type="ARBA" id="ARBA00013040"/>
    </source>
</evidence>
<comment type="caution">
    <text evidence="18">The sequence shown here is derived from an EMBL/GenBank/DDBJ whole genome shotgun (WGS) entry which is preliminary data.</text>
</comment>
<dbReference type="InterPro" id="IPR016274">
    <property type="entry name" value="Histidine_acid_Pase_euk"/>
</dbReference>
<dbReference type="InterPro" id="IPR029033">
    <property type="entry name" value="His_PPase_superfam"/>
</dbReference>
<keyword evidence="10" id="KW-0325">Glycoprotein</keyword>
<evidence type="ECO:0000256" key="11">
    <source>
        <dbReference type="ARBA" id="ARBA00031642"/>
    </source>
</evidence>
<evidence type="ECO:0000313" key="18">
    <source>
        <dbReference type="EMBL" id="KAJ0392411.1"/>
    </source>
</evidence>
<evidence type="ECO:0000256" key="12">
    <source>
        <dbReference type="ARBA" id="ARBA00043668"/>
    </source>
</evidence>
<feature type="disulfide bond" evidence="16">
    <location>
        <begin position="67"/>
        <end position="401"/>
    </location>
</feature>
<comment type="catalytic activity">
    <reaction evidence="15">
        <text>(2R)-2,3-bisphosphoglycerate + H2O = (2R)-2-phosphoglycerate + phosphate</text>
        <dbReference type="Rhea" id="RHEA:27381"/>
        <dbReference type="ChEBI" id="CHEBI:15377"/>
        <dbReference type="ChEBI" id="CHEBI:43474"/>
        <dbReference type="ChEBI" id="CHEBI:58248"/>
        <dbReference type="ChEBI" id="CHEBI:58289"/>
        <dbReference type="EC" id="3.1.3.80"/>
    </reaction>
    <physiologicalReaction direction="left-to-right" evidence="15">
        <dbReference type="Rhea" id="RHEA:27382"/>
    </physiologicalReaction>
</comment>
<evidence type="ECO:0000256" key="7">
    <source>
        <dbReference type="ARBA" id="ARBA00022729"/>
    </source>
</evidence>
<evidence type="ECO:0000256" key="5">
    <source>
        <dbReference type="ARBA" id="ARBA00018097"/>
    </source>
</evidence>
<feature type="signal peptide" evidence="17">
    <location>
        <begin position="1"/>
        <end position="19"/>
    </location>
</feature>
<dbReference type="PIRSF" id="PIRSF000894">
    <property type="entry name" value="Acid_phosphatase"/>
    <property type="match status" value="1"/>
</dbReference>
<dbReference type="SUPFAM" id="SSF53254">
    <property type="entry name" value="Phosphoglycerate mutase-like"/>
    <property type="match status" value="1"/>
</dbReference>
<gene>
    <name evidence="18" type="ORF">P43SY_000987</name>
</gene>
<dbReference type="PANTHER" id="PTHR20963">
    <property type="entry name" value="MULTIPLE INOSITOL POLYPHOSPHATE PHOSPHATASE-RELATED"/>
    <property type="match status" value="1"/>
</dbReference>
<dbReference type="Gene3D" id="3.40.50.1240">
    <property type="entry name" value="Phosphoglycerate mutase-like"/>
    <property type="match status" value="1"/>
</dbReference>
<keyword evidence="8" id="KW-0378">Hydrolase</keyword>
<evidence type="ECO:0000256" key="10">
    <source>
        <dbReference type="ARBA" id="ARBA00023180"/>
    </source>
</evidence>
<dbReference type="EC" id="3.1.3.62" evidence="4"/>
<comment type="catalytic activity">
    <reaction evidence="13">
        <text>1D-myo-inositol 1,2,4,5,6-pentakisphosphate + H2O = 1D-myo-inositol 1,2,5,6-tetrakisphosphate + phosphate</text>
        <dbReference type="Rhea" id="RHEA:77115"/>
        <dbReference type="ChEBI" id="CHEBI:15377"/>
        <dbReference type="ChEBI" id="CHEBI:43474"/>
        <dbReference type="ChEBI" id="CHEBI:57798"/>
        <dbReference type="ChEBI" id="CHEBI:195535"/>
        <dbReference type="EC" id="3.1.3.62"/>
    </reaction>
    <physiologicalReaction direction="left-to-right" evidence="13">
        <dbReference type="Rhea" id="RHEA:77116"/>
    </physiologicalReaction>
</comment>
<evidence type="ECO:0000256" key="1">
    <source>
        <dbReference type="ARBA" id="ARBA00004236"/>
    </source>
</evidence>
<dbReference type="GO" id="GO:0052745">
    <property type="term" value="F:inositol phosphate phosphatase activity"/>
    <property type="evidence" value="ECO:0007669"/>
    <property type="project" value="TreeGrafter"/>
</dbReference>
<dbReference type="GO" id="GO:0005886">
    <property type="term" value="C:plasma membrane"/>
    <property type="evidence" value="ECO:0007669"/>
    <property type="project" value="UniProtKB-SubCell"/>
</dbReference>
<name>A0AAD5L7Z8_PYTIN</name>
<evidence type="ECO:0000256" key="15">
    <source>
        <dbReference type="ARBA" id="ARBA00043832"/>
    </source>
</evidence>
<keyword evidence="19" id="KW-1185">Reference proteome</keyword>
<keyword evidence="9" id="KW-0472">Membrane</keyword>
<comment type="catalytic activity">
    <reaction evidence="12">
        <text>1D-myo-inositol 1,2,5,6-tetrakisphosphate + H2O = 1D-myo-inositol 1,2,6-trisphosphate + phosphate</text>
        <dbReference type="Rhea" id="RHEA:77119"/>
        <dbReference type="ChEBI" id="CHEBI:15377"/>
        <dbReference type="ChEBI" id="CHEBI:43474"/>
        <dbReference type="ChEBI" id="CHEBI:195535"/>
        <dbReference type="ChEBI" id="CHEBI:195537"/>
        <dbReference type="EC" id="3.1.3.62"/>
    </reaction>
    <physiologicalReaction direction="left-to-right" evidence="12">
        <dbReference type="Rhea" id="RHEA:77120"/>
    </physiologicalReaction>
</comment>